<evidence type="ECO:0000259" key="10">
    <source>
        <dbReference type="PROSITE" id="PS51194"/>
    </source>
</evidence>
<evidence type="ECO:0000313" key="13">
    <source>
        <dbReference type="Proteomes" id="UP000235672"/>
    </source>
</evidence>
<dbReference type="Gene3D" id="3.40.50.300">
    <property type="entry name" value="P-loop containing nucleotide triphosphate hydrolases"/>
    <property type="match status" value="2"/>
</dbReference>
<dbReference type="InterPro" id="IPR027417">
    <property type="entry name" value="P-loop_NTPase"/>
</dbReference>
<dbReference type="SMART" id="SM00487">
    <property type="entry name" value="DEXDc"/>
    <property type="match status" value="1"/>
</dbReference>
<dbReference type="PROSITE" id="PS51195">
    <property type="entry name" value="Q_MOTIF"/>
    <property type="match status" value="1"/>
</dbReference>
<proteinExistence type="predicted"/>
<dbReference type="OrthoDB" id="196131at2759"/>
<evidence type="ECO:0000256" key="4">
    <source>
        <dbReference type="ARBA" id="ARBA00022806"/>
    </source>
</evidence>
<evidence type="ECO:0000256" key="7">
    <source>
        <dbReference type="PROSITE-ProRule" id="PRU00552"/>
    </source>
</evidence>
<evidence type="ECO:0000313" key="12">
    <source>
        <dbReference type="EMBL" id="PMD25664.1"/>
    </source>
</evidence>
<sequence>MAAWGTGDMAAALPDATVEQPAVEQASEAPAAEKQDPQAHGWVEPMKYDYATFNKTNKELEESREAQPAESAENAEFGGIFSGDWANKGAVYEWKEEYGDIGPRFEALEKELFGSEFHVRTGIKFDTLQNITVTQEGNIRIEPVKSFDNAGLHPAMRENVRLAGYDVPTPIQQYVLPAIFKGHDVVACAQTGSGKTAAFLIPILSKLMGKAKKLAAFRGNPALMAPGEQYRAEPLVLIVCPNRELATQIFDEARRFCYRTMLRPCVIYGGCPLREQIPLLAKGCDLLIATPGRLIDFMSRPALLTLKRLKYMVIDEADEMLHSDWENELKQIMSGGDQEEGNINYLMFSATFPKIARDLAKEHLAHDHVRIRVGRAGSSHVNIKQDVIYVEAHAKRKALFDLLMSAPPARTIIFVNNKRTVDEIDDYLFNSNMPCTGIHSDRTQKEREDSIRAFRSGKAPVLIATGVSARGLDIHNVMHVINYDLPSPQYGGIEEYTHRIGRTGRIGNLGLATSFYNERDSDIAETLVKTLLETHQIIPGFLQQYIPEGFTPNGEGDAANLKFEADSDYGEGENGEAAAEGGDASGGWGAPAAPAEVNTGGGWGAAPAAPPAHEAPAAAGWGAQPAAPAQPAPAASGWVQPSTAPAQPAQAASGWGQPPTAPAQPAPAAPGWGAQPVAPVQPAPPASGWGQGPSAPVQHAPAAPGWGTAPPHPSSNAGSNWGQQSTTGPGQGIQGPPAQGPPQSQPTGWGASSAPVAQPPQAQSAGWGAPAAPIVQLPQAQPAGWGAPVAPVAQPPQAQSSGGWGAPAPLTSNPQASGWGAPAPSAAPSNNDNNGWGAAPTNNAW</sequence>
<evidence type="ECO:0000259" key="11">
    <source>
        <dbReference type="PROSITE" id="PS51195"/>
    </source>
</evidence>
<name>A0A2J6QHC0_9HELO</name>
<feature type="compositionally biased region" description="Pro residues" evidence="8">
    <location>
        <begin position="659"/>
        <end position="668"/>
    </location>
</feature>
<dbReference type="CDD" id="cd18787">
    <property type="entry name" value="SF2_C_DEAD"/>
    <property type="match status" value="1"/>
</dbReference>
<protein>
    <recommendedName>
        <fullName evidence="1">RNA helicase</fullName>
        <ecNumber evidence="1">3.6.4.13</ecNumber>
    </recommendedName>
</protein>
<reference evidence="12 13" key="1">
    <citation type="submission" date="2016-05" db="EMBL/GenBank/DDBJ databases">
        <title>A degradative enzymes factory behind the ericoid mycorrhizal symbiosis.</title>
        <authorList>
            <consortium name="DOE Joint Genome Institute"/>
            <person name="Martino E."/>
            <person name="Morin E."/>
            <person name="Grelet G."/>
            <person name="Kuo A."/>
            <person name="Kohler A."/>
            <person name="Daghino S."/>
            <person name="Barry K."/>
            <person name="Choi C."/>
            <person name="Cichocki N."/>
            <person name="Clum A."/>
            <person name="Copeland A."/>
            <person name="Hainaut M."/>
            <person name="Haridas S."/>
            <person name="Labutti K."/>
            <person name="Lindquist E."/>
            <person name="Lipzen A."/>
            <person name="Khouja H.-R."/>
            <person name="Murat C."/>
            <person name="Ohm R."/>
            <person name="Olson A."/>
            <person name="Spatafora J."/>
            <person name="Veneault-Fourrey C."/>
            <person name="Henrissat B."/>
            <person name="Grigoriev I."/>
            <person name="Martin F."/>
            <person name="Perotto S."/>
        </authorList>
    </citation>
    <scope>NUCLEOTIDE SEQUENCE [LARGE SCALE GENOMIC DNA]</scope>
    <source>
        <strain evidence="12 13">UAMH 7357</strain>
    </source>
</reference>
<keyword evidence="3 12" id="KW-0378">Hydrolase</keyword>
<feature type="compositionally biased region" description="Low complexity" evidence="8">
    <location>
        <begin position="745"/>
        <end position="765"/>
    </location>
</feature>
<keyword evidence="4" id="KW-0347">Helicase</keyword>
<dbReference type="InterPro" id="IPR014014">
    <property type="entry name" value="RNA_helicase_DEAD_Q_motif"/>
</dbReference>
<dbReference type="PROSITE" id="PS51194">
    <property type="entry name" value="HELICASE_CTER"/>
    <property type="match status" value="1"/>
</dbReference>
<dbReference type="Pfam" id="PF00271">
    <property type="entry name" value="Helicase_C"/>
    <property type="match status" value="1"/>
</dbReference>
<dbReference type="Proteomes" id="UP000235672">
    <property type="component" value="Unassembled WGS sequence"/>
</dbReference>
<organism evidence="12 13">
    <name type="scientific">Hyaloscypha hepaticicola</name>
    <dbReference type="NCBI Taxonomy" id="2082293"/>
    <lineage>
        <taxon>Eukaryota</taxon>
        <taxon>Fungi</taxon>
        <taxon>Dikarya</taxon>
        <taxon>Ascomycota</taxon>
        <taxon>Pezizomycotina</taxon>
        <taxon>Leotiomycetes</taxon>
        <taxon>Helotiales</taxon>
        <taxon>Hyaloscyphaceae</taxon>
        <taxon>Hyaloscypha</taxon>
    </lineage>
</organism>
<dbReference type="SMART" id="SM00490">
    <property type="entry name" value="HELICc"/>
    <property type="match status" value="1"/>
</dbReference>
<evidence type="ECO:0000256" key="3">
    <source>
        <dbReference type="ARBA" id="ARBA00022801"/>
    </source>
</evidence>
<feature type="compositionally biased region" description="Low complexity" evidence="8">
    <location>
        <begin position="776"/>
        <end position="799"/>
    </location>
</feature>
<dbReference type="Pfam" id="PF00270">
    <property type="entry name" value="DEAD"/>
    <property type="match status" value="1"/>
</dbReference>
<feature type="compositionally biased region" description="Low complexity" evidence="8">
    <location>
        <begin position="699"/>
        <end position="709"/>
    </location>
</feature>
<dbReference type="PANTHER" id="PTHR47958">
    <property type="entry name" value="ATP-DEPENDENT RNA HELICASE DBP3"/>
    <property type="match status" value="1"/>
</dbReference>
<dbReference type="GO" id="GO:0016787">
    <property type="term" value="F:hydrolase activity"/>
    <property type="evidence" value="ECO:0007669"/>
    <property type="project" value="UniProtKB-KW"/>
</dbReference>
<feature type="compositionally biased region" description="Low complexity" evidence="8">
    <location>
        <begin position="816"/>
        <end position="835"/>
    </location>
</feature>
<accession>A0A2J6QHC0</accession>
<evidence type="ECO:0000256" key="8">
    <source>
        <dbReference type="SAM" id="MobiDB-lite"/>
    </source>
</evidence>
<keyword evidence="2" id="KW-0547">Nucleotide-binding</keyword>
<feature type="compositionally biased region" description="Low complexity" evidence="8">
    <location>
        <begin position="669"/>
        <end position="678"/>
    </location>
</feature>
<dbReference type="EC" id="3.6.4.13" evidence="1"/>
<feature type="domain" description="Helicase C-terminal" evidence="10">
    <location>
        <begin position="382"/>
        <end position="546"/>
    </location>
</feature>
<evidence type="ECO:0000256" key="6">
    <source>
        <dbReference type="ARBA" id="ARBA00047984"/>
    </source>
</evidence>
<dbReference type="GO" id="GO:0003676">
    <property type="term" value="F:nucleic acid binding"/>
    <property type="evidence" value="ECO:0007669"/>
    <property type="project" value="InterPro"/>
</dbReference>
<dbReference type="EMBL" id="KZ613469">
    <property type="protein sequence ID" value="PMD25664.1"/>
    <property type="molecule type" value="Genomic_DNA"/>
</dbReference>
<dbReference type="InterPro" id="IPR014001">
    <property type="entry name" value="Helicase_ATP-bd"/>
</dbReference>
<feature type="compositionally biased region" description="Low complexity" evidence="8">
    <location>
        <begin position="722"/>
        <end position="737"/>
    </location>
</feature>
<dbReference type="InterPro" id="IPR001650">
    <property type="entry name" value="Helicase_C-like"/>
</dbReference>
<gene>
    <name evidence="12" type="ORF">NA56DRAFT_655109</name>
</gene>
<comment type="catalytic activity">
    <reaction evidence="6">
        <text>ATP + H2O = ADP + phosphate + H(+)</text>
        <dbReference type="Rhea" id="RHEA:13065"/>
        <dbReference type="ChEBI" id="CHEBI:15377"/>
        <dbReference type="ChEBI" id="CHEBI:15378"/>
        <dbReference type="ChEBI" id="CHEBI:30616"/>
        <dbReference type="ChEBI" id="CHEBI:43474"/>
        <dbReference type="ChEBI" id="CHEBI:456216"/>
        <dbReference type="EC" id="3.6.4.13"/>
    </reaction>
</comment>
<dbReference type="SUPFAM" id="SSF52540">
    <property type="entry name" value="P-loop containing nucleoside triphosphate hydrolases"/>
    <property type="match status" value="1"/>
</dbReference>
<dbReference type="InterPro" id="IPR011545">
    <property type="entry name" value="DEAD/DEAH_box_helicase_dom"/>
</dbReference>
<evidence type="ECO:0000256" key="2">
    <source>
        <dbReference type="ARBA" id="ARBA00022741"/>
    </source>
</evidence>
<feature type="domain" description="DEAD-box RNA helicase Q" evidence="11">
    <location>
        <begin position="145"/>
        <end position="173"/>
    </location>
</feature>
<feature type="compositionally biased region" description="Low complexity" evidence="8">
    <location>
        <begin position="605"/>
        <end position="658"/>
    </location>
</feature>
<feature type="domain" description="Helicase ATP-binding" evidence="9">
    <location>
        <begin position="176"/>
        <end position="370"/>
    </location>
</feature>
<feature type="region of interest" description="Disordered" evidence="8">
    <location>
        <begin position="566"/>
        <end position="845"/>
    </location>
</feature>
<evidence type="ECO:0000256" key="5">
    <source>
        <dbReference type="ARBA" id="ARBA00022840"/>
    </source>
</evidence>
<keyword evidence="5" id="KW-0067">ATP-binding</keyword>
<dbReference type="InterPro" id="IPR000629">
    <property type="entry name" value="RNA-helicase_DEAD-box_CS"/>
</dbReference>
<dbReference type="PROSITE" id="PS51192">
    <property type="entry name" value="HELICASE_ATP_BIND_1"/>
    <property type="match status" value="1"/>
</dbReference>
<feature type="region of interest" description="Disordered" evidence="8">
    <location>
        <begin position="1"/>
        <end position="43"/>
    </location>
</feature>
<evidence type="ECO:0000259" key="9">
    <source>
        <dbReference type="PROSITE" id="PS51192"/>
    </source>
</evidence>
<dbReference type="STRING" id="1745343.A0A2J6QHC0"/>
<dbReference type="PROSITE" id="PS00039">
    <property type="entry name" value="DEAD_ATP_HELICASE"/>
    <property type="match status" value="1"/>
</dbReference>
<dbReference type="GO" id="GO:0005524">
    <property type="term" value="F:ATP binding"/>
    <property type="evidence" value="ECO:0007669"/>
    <property type="project" value="UniProtKB-KW"/>
</dbReference>
<dbReference type="AlphaFoldDB" id="A0A2J6QHC0"/>
<keyword evidence="13" id="KW-1185">Reference proteome</keyword>
<evidence type="ECO:0000256" key="1">
    <source>
        <dbReference type="ARBA" id="ARBA00012552"/>
    </source>
</evidence>
<dbReference type="GO" id="GO:0003724">
    <property type="term" value="F:RNA helicase activity"/>
    <property type="evidence" value="ECO:0007669"/>
    <property type="project" value="UniProtKB-EC"/>
</dbReference>
<feature type="short sequence motif" description="Q motif" evidence="7">
    <location>
        <begin position="145"/>
        <end position="173"/>
    </location>
</feature>